<comment type="similarity">
    <text evidence="1">Belongs to the LysR transcriptional regulatory family.</text>
</comment>
<dbReference type="InterPro" id="IPR005119">
    <property type="entry name" value="LysR_subst-bd"/>
</dbReference>
<evidence type="ECO:0000259" key="5">
    <source>
        <dbReference type="PROSITE" id="PS50931"/>
    </source>
</evidence>
<reference evidence="6 7" key="1">
    <citation type="submission" date="2014-07" db="EMBL/GenBank/DDBJ databases">
        <title>Draft genome sequence of Thalassospira xiamenensis IB13.</title>
        <authorList>
            <person name="Lai Q."/>
            <person name="Shao Z."/>
        </authorList>
    </citation>
    <scope>NUCLEOTIDE SEQUENCE [LARGE SCALE GENOMIC DNA]</scope>
    <source>
        <strain evidence="6 7">IB13</strain>
    </source>
</reference>
<dbReference type="SUPFAM" id="SSF53850">
    <property type="entry name" value="Periplasmic binding protein-like II"/>
    <property type="match status" value="1"/>
</dbReference>
<dbReference type="RefSeq" id="WP_062960650.1">
    <property type="nucleotide sequence ID" value="NZ_JPWJ01000001.1"/>
</dbReference>
<dbReference type="InterPro" id="IPR036388">
    <property type="entry name" value="WH-like_DNA-bd_sf"/>
</dbReference>
<dbReference type="InterPro" id="IPR058163">
    <property type="entry name" value="LysR-type_TF_proteobact-type"/>
</dbReference>
<feature type="domain" description="HTH lysR-type" evidence="5">
    <location>
        <begin position="10"/>
        <end position="59"/>
    </location>
</feature>
<dbReference type="SUPFAM" id="SSF46785">
    <property type="entry name" value="Winged helix' DNA-binding domain"/>
    <property type="match status" value="1"/>
</dbReference>
<dbReference type="FunFam" id="3.40.190.290:FF:000001">
    <property type="entry name" value="Transcriptional regulator, LysR family"/>
    <property type="match status" value="1"/>
</dbReference>
<dbReference type="Gene3D" id="1.10.10.10">
    <property type="entry name" value="Winged helix-like DNA-binding domain superfamily/Winged helix DNA-binding domain"/>
    <property type="match status" value="1"/>
</dbReference>
<name>A0A367XIF7_9PROT</name>
<evidence type="ECO:0000256" key="2">
    <source>
        <dbReference type="ARBA" id="ARBA00023015"/>
    </source>
</evidence>
<evidence type="ECO:0000256" key="1">
    <source>
        <dbReference type="ARBA" id="ARBA00009437"/>
    </source>
</evidence>
<dbReference type="Proteomes" id="UP000252266">
    <property type="component" value="Unassembled WGS sequence"/>
</dbReference>
<dbReference type="Pfam" id="PF03466">
    <property type="entry name" value="LysR_substrate"/>
    <property type="match status" value="1"/>
</dbReference>
<sequence>MNAWDGISEFVAVTERKSFTAAAKQLGISVAQVSRQITALEEKLGVQLFYRTTRKVSATEAGLVYYQHCRQLLDGLQDAERAIGTLTQVPRGKLKLTAPTTYGETVIAPLVNDFVARYPELEVQCRFTNQKLDLVLEGYDMAIRLGRLDGTTGSLMSQQLSTRRLYACASPAYLSKRGEPHSLSELARHNCLVGTLDYWRFEEDGRERTIRIHGSIHANSGQALLDAALKGIGIVQLPDYYVDPWIASGDLIPVLSKFQPTDEGIWALYPTNRHLSPKIRMLVEHLGRYLGIG</sequence>
<organism evidence="6 7">
    <name type="scientific">Thalassospira xiamenensis</name>
    <dbReference type="NCBI Taxonomy" id="220697"/>
    <lineage>
        <taxon>Bacteria</taxon>
        <taxon>Pseudomonadati</taxon>
        <taxon>Pseudomonadota</taxon>
        <taxon>Alphaproteobacteria</taxon>
        <taxon>Rhodospirillales</taxon>
        <taxon>Thalassospiraceae</taxon>
        <taxon>Thalassospira</taxon>
    </lineage>
</organism>
<keyword evidence="2" id="KW-0805">Transcription regulation</keyword>
<evidence type="ECO:0000313" key="6">
    <source>
        <dbReference type="EMBL" id="RCK53427.1"/>
    </source>
</evidence>
<dbReference type="GO" id="GO:0006351">
    <property type="term" value="P:DNA-templated transcription"/>
    <property type="evidence" value="ECO:0007669"/>
    <property type="project" value="TreeGrafter"/>
</dbReference>
<evidence type="ECO:0000256" key="4">
    <source>
        <dbReference type="ARBA" id="ARBA00023163"/>
    </source>
</evidence>
<dbReference type="PANTHER" id="PTHR30537:SF10">
    <property type="entry name" value="TRANSCRIPTIONAL REGULATOR-RELATED"/>
    <property type="match status" value="1"/>
</dbReference>
<dbReference type="Gene3D" id="3.40.190.290">
    <property type="match status" value="1"/>
</dbReference>
<proteinExistence type="inferred from homology"/>
<dbReference type="GO" id="GO:0043565">
    <property type="term" value="F:sequence-specific DNA binding"/>
    <property type="evidence" value="ECO:0007669"/>
    <property type="project" value="TreeGrafter"/>
</dbReference>
<dbReference type="PROSITE" id="PS50931">
    <property type="entry name" value="HTH_LYSR"/>
    <property type="match status" value="1"/>
</dbReference>
<evidence type="ECO:0000313" key="7">
    <source>
        <dbReference type="Proteomes" id="UP000252266"/>
    </source>
</evidence>
<comment type="caution">
    <text evidence="6">The sequence shown here is derived from an EMBL/GenBank/DDBJ whole genome shotgun (WGS) entry which is preliminary data.</text>
</comment>
<accession>A0A367XIF7</accession>
<gene>
    <name evidence="6" type="ORF">TH44_04415</name>
</gene>
<dbReference type="InterPro" id="IPR036390">
    <property type="entry name" value="WH_DNA-bd_sf"/>
</dbReference>
<dbReference type="PANTHER" id="PTHR30537">
    <property type="entry name" value="HTH-TYPE TRANSCRIPTIONAL REGULATOR"/>
    <property type="match status" value="1"/>
</dbReference>
<dbReference type="EMBL" id="JPWJ01000001">
    <property type="protein sequence ID" value="RCK53427.1"/>
    <property type="molecule type" value="Genomic_DNA"/>
</dbReference>
<keyword evidence="3" id="KW-0238">DNA-binding</keyword>
<protein>
    <submittedName>
        <fullName evidence="6">LysR family transcriptional regulator</fullName>
    </submittedName>
</protein>
<dbReference type="FunFam" id="1.10.10.10:FF:000001">
    <property type="entry name" value="LysR family transcriptional regulator"/>
    <property type="match status" value="1"/>
</dbReference>
<dbReference type="GO" id="GO:0003700">
    <property type="term" value="F:DNA-binding transcription factor activity"/>
    <property type="evidence" value="ECO:0007669"/>
    <property type="project" value="InterPro"/>
</dbReference>
<evidence type="ECO:0000256" key="3">
    <source>
        <dbReference type="ARBA" id="ARBA00023125"/>
    </source>
</evidence>
<dbReference type="InterPro" id="IPR000847">
    <property type="entry name" value="LysR_HTH_N"/>
</dbReference>
<dbReference type="AlphaFoldDB" id="A0A367XIF7"/>
<dbReference type="Pfam" id="PF00126">
    <property type="entry name" value="HTH_1"/>
    <property type="match status" value="1"/>
</dbReference>
<dbReference type="PRINTS" id="PR00039">
    <property type="entry name" value="HTHLYSR"/>
</dbReference>
<keyword evidence="4" id="KW-0804">Transcription</keyword>